<dbReference type="EMBL" id="JAESWA010000015">
    <property type="protein sequence ID" value="MBL4930753.1"/>
    <property type="molecule type" value="Genomic_DNA"/>
</dbReference>
<dbReference type="InterPro" id="IPR000014">
    <property type="entry name" value="PAS"/>
</dbReference>
<dbReference type="Pfam" id="PF00990">
    <property type="entry name" value="GGDEF"/>
    <property type="match status" value="1"/>
</dbReference>
<dbReference type="SMART" id="SM00086">
    <property type="entry name" value="PAC"/>
    <property type="match status" value="1"/>
</dbReference>
<keyword evidence="1" id="KW-1133">Transmembrane helix</keyword>
<dbReference type="CDD" id="cd01949">
    <property type="entry name" value="GGDEF"/>
    <property type="match status" value="1"/>
</dbReference>
<evidence type="ECO:0000313" key="3">
    <source>
        <dbReference type="EMBL" id="MBL4930753.1"/>
    </source>
</evidence>
<dbReference type="Gene3D" id="3.30.450.20">
    <property type="entry name" value="PAS domain"/>
    <property type="match status" value="1"/>
</dbReference>
<dbReference type="InterPro" id="IPR052155">
    <property type="entry name" value="Biofilm_reg_signaling"/>
</dbReference>
<accession>A0A937FEY3</accession>
<dbReference type="Proteomes" id="UP000623681">
    <property type="component" value="Unassembled WGS sequence"/>
</dbReference>
<dbReference type="PANTHER" id="PTHR44757">
    <property type="entry name" value="DIGUANYLATE CYCLASE DGCP"/>
    <property type="match status" value="1"/>
</dbReference>
<dbReference type="InterPro" id="IPR043128">
    <property type="entry name" value="Rev_trsase/Diguanyl_cyclase"/>
</dbReference>
<evidence type="ECO:0000256" key="1">
    <source>
        <dbReference type="SAM" id="Phobius"/>
    </source>
</evidence>
<dbReference type="SUPFAM" id="SSF55785">
    <property type="entry name" value="PYP-like sensor domain (PAS domain)"/>
    <property type="match status" value="1"/>
</dbReference>
<dbReference type="Pfam" id="PF08447">
    <property type="entry name" value="PAS_3"/>
    <property type="match status" value="1"/>
</dbReference>
<dbReference type="CDD" id="cd00130">
    <property type="entry name" value="PAS"/>
    <property type="match status" value="1"/>
</dbReference>
<evidence type="ECO:0000259" key="2">
    <source>
        <dbReference type="PROSITE" id="PS50887"/>
    </source>
</evidence>
<dbReference type="AlphaFoldDB" id="A0A937FEY3"/>
<gene>
    <name evidence="3" type="ORF">JK634_02965</name>
</gene>
<dbReference type="NCBIfam" id="TIGR00229">
    <property type="entry name" value="sensory_box"/>
    <property type="match status" value="1"/>
</dbReference>
<organism evidence="3 4">
    <name type="scientific">Clostridium paridis</name>
    <dbReference type="NCBI Taxonomy" id="2803863"/>
    <lineage>
        <taxon>Bacteria</taxon>
        <taxon>Bacillati</taxon>
        <taxon>Bacillota</taxon>
        <taxon>Clostridia</taxon>
        <taxon>Eubacteriales</taxon>
        <taxon>Clostridiaceae</taxon>
        <taxon>Clostridium</taxon>
    </lineage>
</organism>
<keyword evidence="1" id="KW-0812">Transmembrane</keyword>
<protein>
    <submittedName>
        <fullName evidence="3">GGDEF domain-containing protein</fullName>
    </submittedName>
</protein>
<comment type="caution">
    <text evidence="3">The sequence shown here is derived from an EMBL/GenBank/DDBJ whole genome shotgun (WGS) entry which is preliminary data.</text>
</comment>
<dbReference type="PANTHER" id="PTHR44757:SF2">
    <property type="entry name" value="BIOFILM ARCHITECTURE MAINTENANCE PROTEIN MBAA"/>
    <property type="match status" value="1"/>
</dbReference>
<dbReference type="RefSeq" id="WP_202766134.1">
    <property type="nucleotide sequence ID" value="NZ_JAESWA010000015.1"/>
</dbReference>
<dbReference type="SMART" id="SM00267">
    <property type="entry name" value="GGDEF"/>
    <property type="match status" value="1"/>
</dbReference>
<dbReference type="InterPro" id="IPR029787">
    <property type="entry name" value="Nucleotide_cyclase"/>
</dbReference>
<sequence>MVEFFLYGCATGASLIISYYMVVNSKRNKKLKRIINQQKRILKLVQMSKDIIYCYQIKPEGKFTYLSPSIEKILGKNLVKSCYSDSSIPLQLIHPDDIETIHKKISGEINFDKPIVQRWRNDKGKYIWFEEYATPIYRKGQLVAIQGIIRNIDDKIKFQESLEYKICHDSFTGLYNKEFFLRACEKYNRDINTRAAIIVCDLDNLKITNDTHGHMEGDNLIKETANILNKFSSKNIIVSRIGGDEFALLIVRKSQNFIKEIIEKINNELNYHHEQEVNMNMSIGYAYTESSLGDMDALFRKADKNMYVIKNNKKAI</sequence>
<proteinExistence type="predicted"/>
<dbReference type="InterPro" id="IPR000160">
    <property type="entry name" value="GGDEF_dom"/>
</dbReference>
<evidence type="ECO:0000313" key="4">
    <source>
        <dbReference type="Proteomes" id="UP000623681"/>
    </source>
</evidence>
<dbReference type="InterPro" id="IPR035965">
    <property type="entry name" value="PAS-like_dom_sf"/>
</dbReference>
<dbReference type="NCBIfam" id="TIGR00254">
    <property type="entry name" value="GGDEF"/>
    <property type="match status" value="1"/>
</dbReference>
<feature type="domain" description="GGDEF" evidence="2">
    <location>
        <begin position="193"/>
        <end position="316"/>
    </location>
</feature>
<keyword evidence="4" id="KW-1185">Reference proteome</keyword>
<dbReference type="InterPro" id="IPR001610">
    <property type="entry name" value="PAC"/>
</dbReference>
<reference evidence="3" key="1">
    <citation type="submission" date="2021-01" db="EMBL/GenBank/DDBJ databases">
        <title>Genome public.</title>
        <authorList>
            <person name="Liu C."/>
            <person name="Sun Q."/>
        </authorList>
    </citation>
    <scope>NUCLEOTIDE SEQUENCE</scope>
    <source>
        <strain evidence="3">YIM B02565</strain>
    </source>
</reference>
<keyword evidence="1" id="KW-0472">Membrane</keyword>
<feature type="transmembrane region" description="Helical" evidence="1">
    <location>
        <begin position="5"/>
        <end position="23"/>
    </location>
</feature>
<name>A0A937FEY3_9CLOT</name>
<dbReference type="PROSITE" id="PS50887">
    <property type="entry name" value="GGDEF"/>
    <property type="match status" value="1"/>
</dbReference>
<dbReference type="Gene3D" id="3.30.70.270">
    <property type="match status" value="1"/>
</dbReference>
<dbReference type="SUPFAM" id="SSF55073">
    <property type="entry name" value="Nucleotide cyclase"/>
    <property type="match status" value="1"/>
</dbReference>
<dbReference type="InterPro" id="IPR013655">
    <property type="entry name" value="PAS_fold_3"/>
</dbReference>